<name>A7VU81_9FIRM</name>
<dbReference type="EMBL" id="ABCB02000019">
    <property type="protein sequence ID" value="EDO60531.1"/>
    <property type="molecule type" value="Genomic_DNA"/>
</dbReference>
<accession>A7VU81</accession>
<evidence type="ECO:0000313" key="2">
    <source>
        <dbReference type="Proteomes" id="UP000003490"/>
    </source>
</evidence>
<dbReference type="AlphaFoldDB" id="A7VU81"/>
<sequence length="37" mass="4380">MVSDEMLDALSYYKQKGNSPKLKKWTFGFFNFELTNT</sequence>
<proteinExistence type="predicted"/>
<gene>
    <name evidence="1" type="ORF">CLOLEP_02127</name>
</gene>
<dbReference type="HOGENOM" id="CLU_3342282_0_0_9"/>
<organism evidence="1 2">
    <name type="scientific">[Clostridium] leptum DSM 753</name>
    <dbReference type="NCBI Taxonomy" id="428125"/>
    <lineage>
        <taxon>Bacteria</taxon>
        <taxon>Bacillati</taxon>
        <taxon>Bacillota</taxon>
        <taxon>Clostridia</taxon>
        <taxon>Eubacteriales</taxon>
        <taxon>Oscillospiraceae</taxon>
        <taxon>Oscillospiraceae incertae sedis</taxon>
    </lineage>
</organism>
<reference evidence="1 2" key="1">
    <citation type="submission" date="2007-08" db="EMBL/GenBank/DDBJ databases">
        <title>Draft genome sequence of Clostridium leptum (DSM 753).</title>
        <authorList>
            <person name="Sudarsanam P."/>
            <person name="Ley R."/>
            <person name="Guruge J."/>
            <person name="Turnbaugh P.J."/>
            <person name="Mahowald M."/>
            <person name="Liep D."/>
            <person name="Gordon J."/>
        </authorList>
    </citation>
    <scope>NUCLEOTIDE SEQUENCE [LARGE SCALE GENOMIC DNA]</scope>
    <source>
        <strain evidence="1 2">DSM 753</strain>
    </source>
</reference>
<comment type="caution">
    <text evidence="1">The sequence shown here is derived from an EMBL/GenBank/DDBJ whole genome shotgun (WGS) entry which is preliminary data.</text>
</comment>
<dbReference type="Proteomes" id="UP000003490">
    <property type="component" value="Unassembled WGS sequence"/>
</dbReference>
<reference evidence="1 2" key="2">
    <citation type="submission" date="2007-08" db="EMBL/GenBank/DDBJ databases">
        <authorList>
            <person name="Fulton L."/>
            <person name="Clifton S."/>
            <person name="Fulton B."/>
            <person name="Xu J."/>
            <person name="Minx P."/>
            <person name="Pepin K.H."/>
            <person name="Johnson M."/>
            <person name="Thiruvilangam P."/>
            <person name="Bhonagiri V."/>
            <person name="Nash W.E."/>
            <person name="Wang C."/>
            <person name="Mardis E.R."/>
            <person name="Wilson R.K."/>
        </authorList>
    </citation>
    <scope>NUCLEOTIDE SEQUENCE [LARGE SCALE GENOMIC DNA]</scope>
    <source>
        <strain evidence="1 2">DSM 753</strain>
    </source>
</reference>
<protein>
    <submittedName>
        <fullName evidence="1">Uncharacterized protein</fullName>
    </submittedName>
</protein>
<evidence type="ECO:0000313" key="1">
    <source>
        <dbReference type="EMBL" id="EDO60531.1"/>
    </source>
</evidence>